<evidence type="ECO:0000256" key="15">
    <source>
        <dbReference type="ARBA" id="ARBA00077914"/>
    </source>
</evidence>
<comment type="function">
    <text evidence="2">Catalyzes the oxidation of either pyridoxine 5'-phosphate (PNP) or pyridoxamine 5'-phosphate (PMP) into pyridoxal 5'-phosphate (PLP).</text>
</comment>
<dbReference type="GO" id="GO:0004733">
    <property type="term" value="F:pyridoxamine phosphate oxidase activity"/>
    <property type="evidence" value="ECO:0007669"/>
    <property type="project" value="UniProtKB-EC"/>
</dbReference>
<reference evidence="19" key="1">
    <citation type="submission" date="2025-08" db="UniProtKB">
        <authorList>
            <consortium name="Ensembl"/>
        </authorList>
    </citation>
    <scope>IDENTIFICATION</scope>
</reference>
<protein>
    <recommendedName>
        <fullName evidence="14">Pyridoxine-5'-phosphate oxidase</fullName>
        <ecNumber evidence="7">1.4.3.5</ecNumber>
    </recommendedName>
    <alternativeName>
        <fullName evidence="15">Pyridoxamine-phosphate oxidase</fullName>
    </alternativeName>
</protein>
<dbReference type="Gene3D" id="2.30.110.10">
    <property type="entry name" value="Electron Transport, Fmn-binding Protein, Chain A"/>
    <property type="match status" value="1"/>
</dbReference>
<evidence type="ECO:0000256" key="4">
    <source>
        <dbReference type="ARBA" id="ARBA00005037"/>
    </source>
</evidence>
<accession>A0A8B9VRS2</accession>
<evidence type="ECO:0000256" key="13">
    <source>
        <dbReference type="ARBA" id="ARBA00052947"/>
    </source>
</evidence>
<keyword evidence="11" id="KW-0664">Pyridoxine biosynthesis</keyword>
<dbReference type="InterPro" id="IPR019576">
    <property type="entry name" value="Pyridoxamine_oxidase_dimer_C"/>
</dbReference>
<dbReference type="PROSITE" id="PS01064">
    <property type="entry name" value="PYRIDOX_OXIDASE"/>
    <property type="match status" value="1"/>
</dbReference>
<evidence type="ECO:0000313" key="20">
    <source>
        <dbReference type="Proteomes" id="UP000694549"/>
    </source>
</evidence>
<comment type="pathway">
    <text evidence="4">Cofactor metabolism; pyridoxal 5'-phosphate salvage; pyridoxal 5'-phosphate from pyridoxine 5'-phosphate: step 1/1.</text>
</comment>
<dbReference type="NCBIfam" id="TIGR00558">
    <property type="entry name" value="pdxH"/>
    <property type="match status" value="1"/>
</dbReference>
<dbReference type="SUPFAM" id="SSF50475">
    <property type="entry name" value="FMN-binding split barrel"/>
    <property type="match status" value="1"/>
</dbReference>
<evidence type="ECO:0000256" key="6">
    <source>
        <dbReference type="ARBA" id="ARBA00011738"/>
    </source>
</evidence>
<dbReference type="PANTHER" id="PTHR10851">
    <property type="entry name" value="PYRIDOXINE-5-PHOSPHATE OXIDASE"/>
    <property type="match status" value="1"/>
</dbReference>
<keyword evidence="10" id="KW-0560">Oxidoreductase</keyword>
<evidence type="ECO:0000256" key="16">
    <source>
        <dbReference type="SAM" id="MobiDB-lite"/>
    </source>
</evidence>
<dbReference type="UniPathway" id="UPA01068">
    <property type="reaction ID" value="UER00304"/>
</dbReference>
<comment type="subunit">
    <text evidence="6">Homodimer.</text>
</comment>
<proteinExistence type="inferred from homology"/>
<comment type="catalytic activity">
    <reaction evidence="13">
        <text>pyridoxine 5'-phosphate + O2 = pyridoxal 5'-phosphate + H2O2</text>
        <dbReference type="Rhea" id="RHEA:15149"/>
        <dbReference type="ChEBI" id="CHEBI:15379"/>
        <dbReference type="ChEBI" id="CHEBI:16240"/>
        <dbReference type="ChEBI" id="CHEBI:58589"/>
        <dbReference type="ChEBI" id="CHEBI:597326"/>
        <dbReference type="EC" id="1.4.3.5"/>
    </reaction>
    <physiologicalReaction direction="left-to-right" evidence="13">
        <dbReference type="Rhea" id="RHEA:15150"/>
    </physiologicalReaction>
</comment>
<evidence type="ECO:0000256" key="11">
    <source>
        <dbReference type="ARBA" id="ARBA00023096"/>
    </source>
</evidence>
<evidence type="ECO:0000256" key="7">
    <source>
        <dbReference type="ARBA" id="ARBA00012801"/>
    </source>
</evidence>
<comment type="cofactor">
    <cofactor evidence="1">
        <name>FMN</name>
        <dbReference type="ChEBI" id="CHEBI:58210"/>
    </cofactor>
</comment>
<evidence type="ECO:0000256" key="12">
    <source>
        <dbReference type="ARBA" id="ARBA00050530"/>
    </source>
</evidence>
<evidence type="ECO:0000259" key="17">
    <source>
        <dbReference type="Pfam" id="PF01243"/>
    </source>
</evidence>
<evidence type="ECO:0000259" key="18">
    <source>
        <dbReference type="Pfam" id="PF10590"/>
    </source>
</evidence>
<keyword evidence="8" id="KW-0285">Flavoprotein</keyword>
<dbReference type="Pfam" id="PF01243">
    <property type="entry name" value="PNPOx_N"/>
    <property type="match status" value="1"/>
</dbReference>
<dbReference type="HAMAP" id="MF_01629">
    <property type="entry name" value="PdxH"/>
    <property type="match status" value="1"/>
</dbReference>
<comment type="similarity">
    <text evidence="5">Belongs to the pyridoxamine 5'-phosphate oxidase family.</text>
</comment>
<evidence type="ECO:0000256" key="5">
    <source>
        <dbReference type="ARBA" id="ARBA00007301"/>
    </source>
</evidence>
<dbReference type="InterPro" id="IPR019740">
    <property type="entry name" value="Pyridox_Oxase_CS"/>
</dbReference>
<dbReference type="PANTHER" id="PTHR10851:SF0">
    <property type="entry name" value="PYRIDOXINE-5'-PHOSPHATE OXIDASE"/>
    <property type="match status" value="1"/>
</dbReference>
<feature type="domain" description="Pyridoxine 5'-phosphate oxidase dimerisation C-terminal" evidence="18">
    <location>
        <begin position="259"/>
        <end position="313"/>
    </location>
</feature>
<organism evidence="19 20">
    <name type="scientific">Anas zonorhyncha</name>
    <name type="common">Eastern spot-billed duck</name>
    <dbReference type="NCBI Taxonomy" id="75864"/>
    <lineage>
        <taxon>Eukaryota</taxon>
        <taxon>Metazoa</taxon>
        <taxon>Chordata</taxon>
        <taxon>Craniata</taxon>
        <taxon>Vertebrata</taxon>
        <taxon>Euteleostomi</taxon>
        <taxon>Archelosauria</taxon>
        <taxon>Archosauria</taxon>
        <taxon>Dinosauria</taxon>
        <taxon>Saurischia</taxon>
        <taxon>Theropoda</taxon>
        <taxon>Coelurosauria</taxon>
        <taxon>Aves</taxon>
        <taxon>Neognathae</taxon>
        <taxon>Galloanserae</taxon>
        <taxon>Anseriformes</taxon>
        <taxon>Anatidae</taxon>
        <taxon>Anatinae</taxon>
        <taxon>Anas</taxon>
    </lineage>
</organism>
<feature type="region of interest" description="Disordered" evidence="16">
    <location>
        <begin position="1"/>
        <end position="91"/>
    </location>
</feature>
<dbReference type="AlphaFoldDB" id="A0A8B9VRS2"/>
<reference evidence="19" key="2">
    <citation type="submission" date="2025-09" db="UniProtKB">
        <authorList>
            <consortium name="Ensembl"/>
        </authorList>
    </citation>
    <scope>IDENTIFICATION</scope>
</reference>
<dbReference type="Proteomes" id="UP000694549">
    <property type="component" value="Unplaced"/>
</dbReference>
<evidence type="ECO:0000256" key="10">
    <source>
        <dbReference type="ARBA" id="ARBA00023002"/>
    </source>
</evidence>
<sequence length="313" mass="34704">MGGHLGSAGVSGVPGPARPRARAQGSDTVPVPVPPPRRSRSGTWRPGTQWLRSGPGWRRRCGVTRGHLGSVGVSGVPGPGRPRARAWGSDAGPVPVPPQAFEERHLASRDPVAQFGAWLAEALRCPAVGEANAMCLATCSRDGKPSARMVLLKGFGPDGFRFFTNRQSRKGRELDSNPFASLVFYWEPLNRQVRIEGSVRRLSEEESEQYFHSRPRSSQIGAVASRQSSVIPDREYLMQRNAELEEKYRDVPVPKPEDWGGYILQPDVVEFWQGQTSRLHDRIVFRRLRDGAEPPGPMTRRGEGEWVFERLAP</sequence>
<feature type="domain" description="Pyridoxamine 5'-phosphate oxidase N-terminal" evidence="17">
    <location>
        <begin position="129"/>
        <end position="243"/>
    </location>
</feature>
<name>A0A8B9VRS2_9AVES</name>
<keyword evidence="9" id="KW-0288">FMN</keyword>
<dbReference type="GO" id="GO:0010181">
    <property type="term" value="F:FMN binding"/>
    <property type="evidence" value="ECO:0007669"/>
    <property type="project" value="InterPro"/>
</dbReference>
<evidence type="ECO:0000313" key="19">
    <source>
        <dbReference type="Ensembl" id="ENSAZOP00000026287.1"/>
    </source>
</evidence>
<evidence type="ECO:0000256" key="8">
    <source>
        <dbReference type="ARBA" id="ARBA00022630"/>
    </source>
</evidence>
<dbReference type="Ensembl" id="ENSAZOT00000028194.1">
    <property type="protein sequence ID" value="ENSAZOP00000026287.1"/>
    <property type="gene ID" value="ENSAZOG00000016781.1"/>
</dbReference>
<dbReference type="InterPro" id="IPR000659">
    <property type="entry name" value="Pyridox_Oxase"/>
</dbReference>
<evidence type="ECO:0000256" key="2">
    <source>
        <dbReference type="ARBA" id="ARBA00003691"/>
    </source>
</evidence>
<dbReference type="InterPro" id="IPR011576">
    <property type="entry name" value="Pyridox_Oxase_N"/>
</dbReference>
<comment type="pathway">
    <text evidence="3">Cofactor metabolism; pyridoxal 5'-phosphate salvage; pyridoxal 5'-phosphate from pyridoxamine 5'-phosphate: step 1/1.</text>
</comment>
<evidence type="ECO:0000256" key="3">
    <source>
        <dbReference type="ARBA" id="ARBA00004738"/>
    </source>
</evidence>
<dbReference type="FunFam" id="2.30.110.10:FF:000020">
    <property type="entry name" value="PNPO isoform 11"/>
    <property type="match status" value="1"/>
</dbReference>
<evidence type="ECO:0000256" key="9">
    <source>
        <dbReference type="ARBA" id="ARBA00022643"/>
    </source>
</evidence>
<dbReference type="EC" id="1.4.3.5" evidence="7"/>
<dbReference type="InterPro" id="IPR012349">
    <property type="entry name" value="Split_barrel_FMN-bd"/>
</dbReference>
<dbReference type="NCBIfam" id="NF004231">
    <property type="entry name" value="PRK05679.1"/>
    <property type="match status" value="1"/>
</dbReference>
<evidence type="ECO:0000256" key="14">
    <source>
        <dbReference type="ARBA" id="ARBA00073441"/>
    </source>
</evidence>
<dbReference type="GO" id="GO:0008615">
    <property type="term" value="P:pyridoxine biosynthetic process"/>
    <property type="evidence" value="ECO:0007669"/>
    <property type="project" value="UniProtKB-KW"/>
</dbReference>
<comment type="catalytic activity">
    <reaction evidence="12">
        <text>pyridoxamine 5'-phosphate + O2 + H2O = pyridoxal 5'-phosphate + H2O2 + NH4(+)</text>
        <dbReference type="Rhea" id="RHEA:15817"/>
        <dbReference type="ChEBI" id="CHEBI:15377"/>
        <dbReference type="ChEBI" id="CHEBI:15379"/>
        <dbReference type="ChEBI" id="CHEBI:16240"/>
        <dbReference type="ChEBI" id="CHEBI:28938"/>
        <dbReference type="ChEBI" id="CHEBI:58451"/>
        <dbReference type="ChEBI" id="CHEBI:597326"/>
        <dbReference type="EC" id="1.4.3.5"/>
    </reaction>
    <physiologicalReaction direction="left-to-right" evidence="12">
        <dbReference type="Rhea" id="RHEA:15818"/>
    </physiologicalReaction>
</comment>
<evidence type="ECO:0000256" key="1">
    <source>
        <dbReference type="ARBA" id="ARBA00001917"/>
    </source>
</evidence>
<keyword evidence="20" id="KW-1185">Reference proteome</keyword>
<dbReference type="Pfam" id="PF10590">
    <property type="entry name" value="PNP_phzG_C"/>
    <property type="match status" value="1"/>
</dbReference>